<organism evidence="1 2">
    <name type="scientific">Racocetra persica</name>
    <dbReference type="NCBI Taxonomy" id="160502"/>
    <lineage>
        <taxon>Eukaryota</taxon>
        <taxon>Fungi</taxon>
        <taxon>Fungi incertae sedis</taxon>
        <taxon>Mucoromycota</taxon>
        <taxon>Glomeromycotina</taxon>
        <taxon>Glomeromycetes</taxon>
        <taxon>Diversisporales</taxon>
        <taxon>Gigasporaceae</taxon>
        <taxon>Racocetra</taxon>
    </lineage>
</organism>
<name>A0ACA9STW8_9GLOM</name>
<evidence type="ECO:0000313" key="2">
    <source>
        <dbReference type="Proteomes" id="UP000789920"/>
    </source>
</evidence>
<proteinExistence type="predicted"/>
<feature type="non-terminal residue" evidence="1">
    <location>
        <position position="1"/>
    </location>
</feature>
<gene>
    <name evidence="1" type="ORF">RPERSI_LOCUS35244</name>
</gene>
<dbReference type="Proteomes" id="UP000789920">
    <property type="component" value="Unassembled WGS sequence"/>
</dbReference>
<sequence>NKIHWSDWPLDLNQQSIVISVGPWTGPVQWTTTGLDQSSPVPVLTGTGPK</sequence>
<comment type="caution">
    <text evidence="1">The sequence shown here is derived from an EMBL/GenBank/DDBJ whole genome shotgun (WGS) entry which is preliminary data.</text>
</comment>
<accession>A0ACA9STW8</accession>
<protein>
    <submittedName>
        <fullName evidence="1">32498_t:CDS:1</fullName>
    </submittedName>
</protein>
<dbReference type="EMBL" id="CAJVQC010161861">
    <property type="protein sequence ID" value="CAG8848690.1"/>
    <property type="molecule type" value="Genomic_DNA"/>
</dbReference>
<evidence type="ECO:0000313" key="1">
    <source>
        <dbReference type="EMBL" id="CAG8848690.1"/>
    </source>
</evidence>
<reference evidence="1" key="1">
    <citation type="submission" date="2021-06" db="EMBL/GenBank/DDBJ databases">
        <authorList>
            <person name="Kallberg Y."/>
            <person name="Tangrot J."/>
            <person name="Rosling A."/>
        </authorList>
    </citation>
    <scope>NUCLEOTIDE SEQUENCE</scope>
    <source>
        <strain evidence="1">MA461A</strain>
    </source>
</reference>
<keyword evidence="2" id="KW-1185">Reference proteome</keyword>